<dbReference type="EMBL" id="KZ084099">
    <property type="protein sequence ID" value="OSD03686.1"/>
    <property type="molecule type" value="Genomic_DNA"/>
</dbReference>
<dbReference type="Proteomes" id="UP000193067">
    <property type="component" value="Unassembled WGS sequence"/>
</dbReference>
<organism evidence="2 3">
    <name type="scientific">Trametes coccinea (strain BRFM310)</name>
    <name type="common">Pycnoporus coccineus</name>
    <dbReference type="NCBI Taxonomy" id="1353009"/>
    <lineage>
        <taxon>Eukaryota</taxon>
        <taxon>Fungi</taxon>
        <taxon>Dikarya</taxon>
        <taxon>Basidiomycota</taxon>
        <taxon>Agaricomycotina</taxon>
        <taxon>Agaricomycetes</taxon>
        <taxon>Polyporales</taxon>
        <taxon>Polyporaceae</taxon>
        <taxon>Trametes</taxon>
    </lineage>
</organism>
<evidence type="ECO:0000256" key="1">
    <source>
        <dbReference type="SAM" id="MobiDB-lite"/>
    </source>
</evidence>
<feature type="region of interest" description="Disordered" evidence="1">
    <location>
        <begin position="56"/>
        <end position="92"/>
    </location>
</feature>
<accession>A0A1Y2IRD4</accession>
<keyword evidence="3" id="KW-1185">Reference proteome</keyword>
<reference evidence="2 3" key="1">
    <citation type="journal article" date="2015" name="Biotechnol. Biofuels">
        <title>Enhanced degradation of softwood versus hardwood by the white-rot fungus Pycnoporus coccineus.</title>
        <authorList>
            <person name="Couturier M."/>
            <person name="Navarro D."/>
            <person name="Chevret D."/>
            <person name="Henrissat B."/>
            <person name="Piumi F."/>
            <person name="Ruiz-Duenas F.J."/>
            <person name="Martinez A.T."/>
            <person name="Grigoriev I.V."/>
            <person name="Riley R."/>
            <person name="Lipzen A."/>
            <person name="Berrin J.G."/>
            <person name="Master E.R."/>
            <person name="Rosso M.N."/>
        </authorList>
    </citation>
    <scope>NUCLEOTIDE SEQUENCE [LARGE SCALE GENOMIC DNA]</scope>
    <source>
        <strain evidence="2 3">BRFM310</strain>
    </source>
</reference>
<gene>
    <name evidence="2" type="ORF">PYCCODRAFT_187309</name>
</gene>
<sequence>MGVIHAADGCTYTESATATTPPPLTTMTGICAREYQGNVYIYSWLAPVGRGVRYGPHRPPFNRTSERCSRGTTSSHSQTTPCPHPRPRNGRGARRALVGARRSRILCAGSTLVDLRWAGQNPVAAATCVCHRLRVSIARAGLSRLCRLPPVGGQAFRDGNVSLR</sequence>
<protein>
    <submittedName>
        <fullName evidence="2">Uncharacterized protein</fullName>
    </submittedName>
</protein>
<dbReference type="AlphaFoldDB" id="A0A1Y2IRD4"/>
<evidence type="ECO:0000313" key="3">
    <source>
        <dbReference type="Proteomes" id="UP000193067"/>
    </source>
</evidence>
<evidence type="ECO:0000313" key="2">
    <source>
        <dbReference type="EMBL" id="OSD03686.1"/>
    </source>
</evidence>
<name>A0A1Y2IRD4_TRAC3</name>
<proteinExistence type="predicted"/>
<feature type="compositionally biased region" description="Polar residues" evidence="1">
    <location>
        <begin position="70"/>
        <end position="81"/>
    </location>
</feature>